<sequence length="475" mass="50282">MAVVGLSVETDNLGMRKRNYTMRGITAIMAMALFTMCAKKTAGVETGKPAGDTTIVINPTNPTDPIIDCTYTVPASQWQVDGAKIAAGSVLCIPAGKRGALLLKNLKGTADKPIIIINKGGQVTFTAAASAGYTFKTQNCQYFKIMGNGAPGIKYGLVVNGGNIGMTMDDLSSDFEIQNIEVRNSGFAGIMAKTDPTCDVTTQRGHFTMKNVFLHDNYVHKTGGEGFYVGNSFYKDGVSVACGNVLPHDVVNARIYNNITDSTGCEGIQVGSAVSGCEIYGNTVKSPGRTPFASGQNNGIQIGEGTGGKCYNNLIKNAPGNGIIVLGLGDNLVFNNYILNSGDNGIFADSRYTPGPGFRFINNTIVAPASDGIKLDSETIPMNTVINNVIINPGSGTAVFKKSSIVKVTVSYNYTNKDINTCRFIDYPNGDFHLQSSSPLINAGADVSSYGVVFDFYNSTRPSGNGFDIGATEFK</sequence>
<dbReference type="Proteomes" id="UP000215002">
    <property type="component" value="Chromosome"/>
</dbReference>
<gene>
    <name evidence="2" type="ORF">MuYL_3426</name>
</gene>
<dbReference type="KEGG" id="muc:MuYL_3426"/>
<dbReference type="InterPro" id="IPR012334">
    <property type="entry name" value="Pectin_lyas_fold"/>
</dbReference>
<dbReference type="InterPro" id="IPR039448">
    <property type="entry name" value="Beta_helix"/>
</dbReference>
<evidence type="ECO:0000313" key="3">
    <source>
        <dbReference type="Proteomes" id="UP000215002"/>
    </source>
</evidence>
<feature type="domain" description="Right handed beta helix" evidence="1">
    <location>
        <begin position="253"/>
        <end position="409"/>
    </location>
</feature>
<reference evidence="2 3" key="1">
    <citation type="submission" date="2017-08" db="EMBL/GenBank/DDBJ databases">
        <title>Complete genome sequence of Mucilaginibacter sp. strain BJC16-A31.</title>
        <authorList>
            <consortium name="Henan University of Science and Technology"/>
            <person name="You X."/>
        </authorList>
    </citation>
    <scope>NUCLEOTIDE SEQUENCE [LARGE SCALE GENOMIC DNA]</scope>
    <source>
        <strain evidence="2 3">BJC16-A31</strain>
    </source>
</reference>
<organism evidence="2 3">
    <name type="scientific">Mucilaginibacter xinganensis</name>
    <dbReference type="NCBI Taxonomy" id="1234841"/>
    <lineage>
        <taxon>Bacteria</taxon>
        <taxon>Pseudomonadati</taxon>
        <taxon>Bacteroidota</taxon>
        <taxon>Sphingobacteriia</taxon>
        <taxon>Sphingobacteriales</taxon>
        <taxon>Sphingobacteriaceae</taxon>
        <taxon>Mucilaginibacter</taxon>
    </lineage>
</organism>
<proteinExistence type="predicted"/>
<evidence type="ECO:0000259" key="1">
    <source>
        <dbReference type="Pfam" id="PF13229"/>
    </source>
</evidence>
<dbReference type="SMART" id="SM00710">
    <property type="entry name" value="PbH1"/>
    <property type="match status" value="8"/>
</dbReference>
<keyword evidence="3" id="KW-1185">Reference proteome</keyword>
<dbReference type="EMBL" id="CP022743">
    <property type="protein sequence ID" value="ASU35311.1"/>
    <property type="molecule type" value="Genomic_DNA"/>
</dbReference>
<dbReference type="InterPro" id="IPR059226">
    <property type="entry name" value="Choice_anch_Q_dom"/>
</dbReference>
<dbReference type="InterPro" id="IPR006626">
    <property type="entry name" value="PbH1"/>
</dbReference>
<dbReference type="SUPFAM" id="SSF51126">
    <property type="entry name" value="Pectin lyase-like"/>
    <property type="match status" value="1"/>
</dbReference>
<evidence type="ECO:0000313" key="2">
    <source>
        <dbReference type="EMBL" id="ASU35311.1"/>
    </source>
</evidence>
<dbReference type="AlphaFoldDB" id="A0A223P0F0"/>
<dbReference type="Gene3D" id="2.160.20.10">
    <property type="entry name" value="Single-stranded right-handed beta-helix, Pectin lyase-like"/>
    <property type="match status" value="1"/>
</dbReference>
<dbReference type="OrthoDB" id="9805017at2"/>
<dbReference type="RefSeq" id="WP_094571514.1">
    <property type="nucleotide sequence ID" value="NZ_CP022743.1"/>
</dbReference>
<dbReference type="Pfam" id="PF13229">
    <property type="entry name" value="Beta_helix"/>
    <property type="match status" value="1"/>
</dbReference>
<name>A0A223P0F0_9SPHI</name>
<dbReference type="NCBIfam" id="NF041518">
    <property type="entry name" value="choice_anch_Q"/>
    <property type="match status" value="1"/>
</dbReference>
<protein>
    <submittedName>
        <fullName evidence="2">Right handed beta helix region</fullName>
    </submittedName>
</protein>
<accession>A0A223P0F0</accession>
<dbReference type="InterPro" id="IPR011050">
    <property type="entry name" value="Pectin_lyase_fold/virulence"/>
</dbReference>